<feature type="transmembrane region" description="Helical" evidence="1">
    <location>
        <begin position="291"/>
        <end position="316"/>
    </location>
</feature>
<feature type="chain" id="PRO_5028920266" evidence="2">
    <location>
        <begin position="32"/>
        <end position="396"/>
    </location>
</feature>
<keyword evidence="1" id="KW-0812">Transmembrane</keyword>
<dbReference type="Proteomes" id="UP000479692">
    <property type="component" value="Unassembled WGS sequence"/>
</dbReference>
<feature type="transmembrane region" description="Helical" evidence="1">
    <location>
        <begin position="322"/>
        <end position="340"/>
    </location>
</feature>
<dbReference type="AlphaFoldDB" id="A0A7C9HNZ0"/>
<keyword evidence="6" id="KW-1185">Reference proteome</keyword>
<protein>
    <submittedName>
        <fullName evidence="5">DUF4105 domain-containing protein</fullName>
    </submittedName>
</protein>
<dbReference type="InterPro" id="IPR025178">
    <property type="entry name" value="Lnb_N"/>
</dbReference>
<dbReference type="EMBL" id="WOXT01000005">
    <property type="protein sequence ID" value="MUV15552.1"/>
    <property type="molecule type" value="Genomic_DNA"/>
</dbReference>
<reference evidence="5 6" key="1">
    <citation type="submission" date="2019-12" db="EMBL/GenBank/DDBJ databases">
        <authorList>
            <person name="Xu J."/>
        </authorList>
    </citation>
    <scope>NUCLEOTIDE SEQUENCE [LARGE SCALE GENOMIC DNA]</scope>
    <source>
        <strain evidence="5 6">HX-5-24</strain>
    </source>
</reference>
<feature type="domain" description="Lnb-like transmembrane" evidence="4">
    <location>
        <begin position="267"/>
        <end position="367"/>
    </location>
</feature>
<feature type="signal peptide" evidence="2">
    <location>
        <begin position="1"/>
        <end position="31"/>
    </location>
</feature>
<dbReference type="Pfam" id="PF25221">
    <property type="entry name" value="5TMH_Lnb"/>
    <property type="match status" value="1"/>
</dbReference>
<dbReference type="InterPro" id="IPR057436">
    <property type="entry name" value="5TMH_Lnb"/>
</dbReference>
<feature type="transmembrane region" description="Helical" evidence="1">
    <location>
        <begin position="261"/>
        <end position="279"/>
    </location>
</feature>
<evidence type="ECO:0000313" key="5">
    <source>
        <dbReference type="EMBL" id="MUV15552.1"/>
    </source>
</evidence>
<keyword evidence="1" id="KW-0472">Membrane</keyword>
<keyword evidence="1" id="KW-1133">Transmembrane helix</keyword>
<dbReference type="Pfam" id="PF13387">
    <property type="entry name" value="Lnb_N"/>
    <property type="match status" value="1"/>
</dbReference>
<evidence type="ECO:0000256" key="1">
    <source>
        <dbReference type="SAM" id="Phobius"/>
    </source>
</evidence>
<proteinExistence type="predicted"/>
<name>A0A7C9HNZ0_9GAMM</name>
<evidence type="ECO:0000259" key="3">
    <source>
        <dbReference type="Pfam" id="PF13387"/>
    </source>
</evidence>
<comment type="caution">
    <text evidence="5">The sequence shown here is derived from an EMBL/GenBank/DDBJ whole genome shotgun (WGS) entry which is preliminary data.</text>
</comment>
<evidence type="ECO:0000256" key="2">
    <source>
        <dbReference type="SAM" id="SignalP"/>
    </source>
</evidence>
<feature type="domain" description="Lnb N-terminal periplasmic" evidence="3">
    <location>
        <begin position="37"/>
        <end position="167"/>
    </location>
</feature>
<sequence length="396" mass="43736">MPSTSACMRTHKGAFALIALLLWLFATAASAATPRIGVMTMQPGEIFFERFGHNAIVVDDPDAPAPLSYNFGFFDPGEPGFIGRFVQGDMRYLLAVLPMSEDLTYYREVGRGVSIQWLDLPPAQATALADALALNARPENARYRYDYFTDNCSTRVRDALDRAMGGALRKQLAVRSAGDTFRSESVRLASPASWMWLGFDIGLGPYADRPLSRWEDAFVPMRLAASLREMKNSEGRPLVLAETQLLPHRLPPEPPDAQRRWWPWLIAGLLLAIGLRWLMTHKPRVLGAVALPLWSACGALGLVMAFLWCCTAHIAGWANHNLLLFSPLCLLLLPGAWALLRGRATTRFHQWVRIAIVAGGVLACFLQLPAGAQFQAPWIALLLPIHAALAFPARRA</sequence>
<keyword evidence="2" id="KW-0732">Signal</keyword>
<evidence type="ECO:0000259" key="4">
    <source>
        <dbReference type="Pfam" id="PF25221"/>
    </source>
</evidence>
<organism evidence="5 6">
    <name type="scientific">Noviluteimonas gilva</name>
    <dbReference type="NCBI Taxonomy" id="2682097"/>
    <lineage>
        <taxon>Bacteria</taxon>
        <taxon>Pseudomonadati</taxon>
        <taxon>Pseudomonadota</taxon>
        <taxon>Gammaproteobacteria</taxon>
        <taxon>Lysobacterales</taxon>
        <taxon>Lysobacteraceae</taxon>
        <taxon>Noviluteimonas</taxon>
    </lineage>
</organism>
<gene>
    <name evidence="5" type="ORF">GN331_15215</name>
</gene>
<feature type="transmembrane region" description="Helical" evidence="1">
    <location>
        <begin position="376"/>
        <end position="393"/>
    </location>
</feature>
<feature type="transmembrane region" description="Helical" evidence="1">
    <location>
        <begin position="352"/>
        <end position="370"/>
    </location>
</feature>
<accession>A0A7C9HNZ0</accession>
<evidence type="ECO:0000313" key="6">
    <source>
        <dbReference type="Proteomes" id="UP000479692"/>
    </source>
</evidence>